<dbReference type="Proteomes" id="UP000316252">
    <property type="component" value="Unassembled WGS sequence"/>
</dbReference>
<evidence type="ECO:0000256" key="2">
    <source>
        <dbReference type="ARBA" id="ARBA00022475"/>
    </source>
</evidence>
<evidence type="ECO:0000256" key="1">
    <source>
        <dbReference type="ARBA" id="ARBA00004651"/>
    </source>
</evidence>
<evidence type="ECO:0000259" key="8">
    <source>
        <dbReference type="Pfam" id="PF00482"/>
    </source>
</evidence>
<comment type="subcellular location">
    <subcellularLocation>
        <location evidence="1">Cell membrane</location>
        <topology evidence="1">Multi-pass membrane protein</topology>
    </subcellularLocation>
</comment>
<dbReference type="Pfam" id="PF00482">
    <property type="entry name" value="T2SSF"/>
    <property type="match status" value="1"/>
</dbReference>
<keyword evidence="3 7" id="KW-0812">Transmembrane</keyword>
<feature type="region of interest" description="Disordered" evidence="6">
    <location>
        <begin position="53"/>
        <end position="87"/>
    </location>
</feature>
<dbReference type="AlphaFoldDB" id="A0A506Y8C9"/>
<evidence type="ECO:0000313" key="9">
    <source>
        <dbReference type="EMBL" id="TPW77318.1"/>
    </source>
</evidence>
<keyword evidence="5 7" id="KW-0472">Membrane</keyword>
<evidence type="ECO:0000256" key="5">
    <source>
        <dbReference type="ARBA" id="ARBA00023136"/>
    </source>
</evidence>
<feature type="compositionally biased region" description="Basic and acidic residues" evidence="6">
    <location>
        <begin position="55"/>
        <end position="70"/>
    </location>
</feature>
<evidence type="ECO:0000256" key="7">
    <source>
        <dbReference type="SAM" id="Phobius"/>
    </source>
</evidence>
<evidence type="ECO:0000313" key="10">
    <source>
        <dbReference type="Proteomes" id="UP000316252"/>
    </source>
</evidence>
<name>A0A506Y8C9_9MICO</name>
<dbReference type="RefSeq" id="WP_141161846.1">
    <property type="nucleotide sequence ID" value="NZ_VHQG01000001.1"/>
</dbReference>
<keyword evidence="2" id="KW-1003">Cell membrane</keyword>
<feature type="transmembrane region" description="Helical" evidence="7">
    <location>
        <begin position="320"/>
        <end position="345"/>
    </location>
</feature>
<dbReference type="EMBL" id="VHQG01000001">
    <property type="protein sequence ID" value="TPW77318.1"/>
    <property type="molecule type" value="Genomic_DNA"/>
</dbReference>
<dbReference type="GO" id="GO:0005886">
    <property type="term" value="C:plasma membrane"/>
    <property type="evidence" value="ECO:0007669"/>
    <property type="project" value="UniProtKB-SubCell"/>
</dbReference>
<proteinExistence type="predicted"/>
<comment type="caution">
    <text evidence="9">The sequence shown here is derived from an EMBL/GenBank/DDBJ whole genome shotgun (WGS) entry which is preliminary data.</text>
</comment>
<evidence type="ECO:0000256" key="6">
    <source>
        <dbReference type="SAM" id="MobiDB-lite"/>
    </source>
</evidence>
<sequence>MTAGLTSRPRRRRRQRPDFGRAALDVRRLAVMLDAGLAPESAWRQLAAGLDDAADAGRDRDEIDGPRSDRPAAAAGRSGVGGVPGETEEGIAGAVVDGLAEGHPLSSAITDAVASASAGTARSWAPVAAAWSVAAASGAPLAPTLDRLAVVLSGLDESAREVEIALAGPAASARIVVVLPVVGILFGLAIGTDTIGTLFGTAPGLICLAVGVLLLVLGALWSRRLVGRARSTDPTPGLAAELVAVAVSSGLGAEHARELVDAALDEAGLLSADRTVTAALAFSRRAGVPAARLLRAEAEQARRQAATEARRRAAALGVRLMLPLGVCVLPSFLALGVMPVVLSLVSSTARVL</sequence>
<accession>A0A506Y8C9</accession>
<protein>
    <submittedName>
        <fullName evidence="9">Pilus assembly protein</fullName>
    </submittedName>
</protein>
<dbReference type="PANTHER" id="PTHR35007:SF4">
    <property type="entry name" value="CONSERVED TRANSMEMBRANE PROTEIN-RELATED"/>
    <property type="match status" value="1"/>
</dbReference>
<dbReference type="PANTHER" id="PTHR35007">
    <property type="entry name" value="INTEGRAL MEMBRANE PROTEIN-RELATED"/>
    <property type="match status" value="1"/>
</dbReference>
<organism evidence="9 10">
    <name type="scientific">Schumannella soli</name>
    <dbReference type="NCBI Taxonomy" id="2590779"/>
    <lineage>
        <taxon>Bacteria</taxon>
        <taxon>Bacillati</taxon>
        <taxon>Actinomycetota</taxon>
        <taxon>Actinomycetes</taxon>
        <taxon>Micrococcales</taxon>
        <taxon>Microbacteriaceae</taxon>
        <taxon>Schumannella</taxon>
    </lineage>
</organism>
<evidence type="ECO:0000256" key="3">
    <source>
        <dbReference type="ARBA" id="ARBA00022692"/>
    </source>
</evidence>
<feature type="transmembrane region" description="Helical" evidence="7">
    <location>
        <begin position="175"/>
        <end position="192"/>
    </location>
</feature>
<feature type="transmembrane region" description="Helical" evidence="7">
    <location>
        <begin position="198"/>
        <end position="221"/>
    </location>
</feature>
<keyword evidence="10" id="KW-1185">Reference proteome</keyword>
<gene>
    <name evidence="9" type="ORF">FJ657_01025</name>
</gene>
<dbReference type="OrthoDB" id="3267562at2"/>
<dbReference type="InterPro" id="IPR018076">
    <property type="entry name" value="T2SS_GspF_dom"/>
</dbReference>
<evidence type="ECO:0000256" key="4">
    <source>
        <dbReference type="ARBA" id="ARBA00022989"/>
    </source>
</evidence>
<feature type="domain" description="Type II secretion system protein GspF" evidence="8">
    <location>
        <begin position="94"/>
        <end position="188"/>
    </location>
</feature>
<reference evidence="9 10" key="1">
    <citation type="submission" date="2019-06" db="EMBL/GenBank/DDBJ databases">
        <authorList>
            <person name="Li F."/>
        </authorList>
    </citation>
    <scope>NUCLEOTIDE SEQUENCE [LARGE SCALE GENOMIC DNA]</scope>
    <source>
        <strain evidence="9 10">10F1D-1</strain>
    </source>
</reference>
<keyword evidence="4 7" id="KW-1133">Transmembrane helix</keyword>